<name>A0ABV9DEL3_9BACI</name>
<keyword evidence="3" id="KW-0408">Iron</keyword>
<accession>A0ABV9DEL3</accession>
<evidence type="ECO:0000256" key="6">
    <source>
        <dbReference type="SAM" id="MobiDB-lite"/>
    </source>
</evidence>
<evidence type="ECO:0000256" key="4">
    <source>
        <dbReference type="ARBA" id="ARBA00023014"/>
    </source>
</evidence>
<sequence length="503" mass="56368">MANQNSTLPKQIESFWRGTAESFSYAKLDKDIKVDVAVAGGGIAGITAAYLLAKEGKKVALLEARELMSGTTGFTTAKLTAQHNLIYDELINRYGQEQAELYYQANMEGIALIKKLTEELNIDCDLEEEDAFVYTKEEEDRSKFHKEAEAYEKLGIEGEFLENLPLDMDIEAAIMMRYQAQFNPVKYLNALLKEIEKLDGKMYENTRVMDVEGKKNVKVTTENDKTVTCQQVIFATHFPVYDPDEFFAGNLQPESSYALAVNTNKEFPDGMYISADAPKRTLRRIKDNSKSYVLVGGESHSTGDGKSSDERYEELQKFAEEQFDATEIMYRWSSHDLISSDRVPFIGPVNSNEPNVYAVTGFGKWGLASAAIGAALLKDLILENDNPYEELFSPRRDIQEMNDVEPEQGEDDDHSDASTVEKPEDLNRNQGAVVEVNGKEVGAFRDENGKVHLMNLSCTHMGCDVEWNDGDCTWDCPCHGSRFKGTGEVIEGPALEPLEKTDK</sequence>
<evidence type="ECO:0000256" key="1">
    <source>
        <dbReference type="ARBA" id="ARBA00022714"/>
    </source>
</evidence>
<proteinExistence type="predicted"/>
<feature type="compositionally biased region" description="Acidic residues" evidence="6">
    <location>
        <begin position="400"/>
        <end position="414"/>
    </location>
</feature>
<evidence type="ECO:0000256" key="3">
    <source>
        <dbReference type="ARBA" id="ARBA00023004"/>
    </source>
</evidence>
<evidence type="ECO:0000259" key="7">
    <source>
        <dbReference type="PROSITE" id="PS51296"/>
    </source>
</evidence>
<dbReference type="InterPro" id="IPR038010">
    <property type="entry name" value="YhfW_C"/>
</dbReference>
<keyword evidence="2" id="KW-0479">Metal-binding</keyword>
<keyword evidence="5" id="KW-1015">Disulfide bond</keyword>
<dbReference type="Gene3D" id="2.102.10.10">
    <property type="entry name" value="Rieske [2Fe-2S] iron-sulphur domain"/>
    <property type="match status" value="1"/>
</dbReference>
<feature type="domain" description="Rieske" evidence="7">
    <location>
        <begin position="418"/>
        <end position="503"/>
    </location>
</feature>
<organism evidence="8 9">
    <name type="scientific">Virgibacillus kekensis</name>
    <dbReference type="NCBI Taxonomy" id="202261"/>
    <lineage>
        <taxon>Bacteria</taxon>
        <taxon>Bacillati</taxon>
        <taxon>Bacillota</taxon>
        <taxon>Bacilli</taxon>
        <taxon>Bacillales</taxon>
        <taxon>Bacillaceae</taxon>
        <taxon>Virgibacillus</taxon>
    </lineage>
</organism>
<dbReference type="SUPFAM" id="SSF50022">
    <property type="entry name" value="ISP domain"/>
    <property type="match status" value="1"/>
</dbReference>
<evidence type="ECO:0000256" key="2">
    <source>
        <dbReference type="ARBA" id="ARBA00022723"/>
    </source>
</evidence>
<dbReference type="Gene3D" id="3.50.50.60">
    <property type="entry name" value="FAD/NAD(P)-binding domain"/>
    <property type="match status" value="1"/>
</dbReference>
<keyword evidence="1" id="KW-0001">2Fe-2S</keyword>
<dbReference type="EMBL" id="JBHSFU010000003">
    <property type="protein sequence ID" value="MFC4557260.1"/>
    <property type="molecule type" value="Genomic_DNA"/>
</dbReference>
<keyword evidence="9" id="KW-1185">Reference proteome</keyword>
<protein>
    <submittedName>
        <fullName evidence="8">FAD-dependent oxidoreductase</fullName>
    </submittedName>
</protein>
<gene>
    <name evidence="8" type="ORF">ACFO3D_03410</name>
</gene>
<dbReference type="InterPro" id="IPR036188">
    <property type="entry name" value="FAD/NAD-bd_sf"/>
</dbReference>
<dbReference type="InterPro" id="IPR017941">
    <property type="entry name" value="Rieske_2Fe-2S"/>
</dbReference>
<feature type="region of interest" description="Disordered" evidence="6">
    <location>
        <begin position="392"/>
        <end position="432"/>
    </location>
</feature>
<dbReference type="Pfam" id="PF00355">
    <property type="entry name" value="Rieske"/>
    <property type="match status" value="1"/>
</dbReference>
<dbReference type="Gene3D" id="3.30.9.10">
    <property type="entry name" value="D-Amino Acid Oxidase, subunit A, domain 2"/>
    <property type="match status" value="1"/>
</dbReference>
<feature type="compositionally biased region" description="Basic and acidic residues" evidence="6">
    <location>
        <begin position="415"/>
        <end position="427"/>
    </location>
</feature>
<dbReference type="PRINTS" id="PR00162">
    <property type="entry name" value="RIESKE"/>
</dbReference>
<comment type="caution">
    <text evidence="8">The sequence shown here is derived from an EMBL/GenBank/DDBJ whole genome shotgun (WGS) entry which is preliminary data.</text>
</comment>
<dbReference type="InterPro" id="IPR036922">
    <property type="entry name" value="Rieske_2Fe-2S_sf"/>
</dbReference>
<dbReference type="PROSITE" id="PS51296">
    <property type="entry name" value="RIESKE"/>
    <property type="match status" value="1"/>
</dbReference>
<evidence type="ECO:0000313" key="9">
    <source>
        <dbReference type="Proteomes" id="UP001595989"/>
    </source>
</evidence>
<dbReference type="InterPro" id="IPR006076">
    <property type="entry name" value="FAD-dep_OxRdtase"/>
</dbReference>
<evidence type="ECO:0000256" key="5">
    <source>
        <dbReference type="ARBA" id="ARBA00023157"/>
    </source>
</evidence>
<dbReference type="CDD" id="cd03477">
    <property type="entry name" value="Rieske_YhfW_C"/>
    <property type="match status" value="1"/>
</dbReference>
<dbReference type="PANTHER" id="PTHR13847:SF274">
    <property type="entry name" value="RIESKE 2FE-2S IRON-SULFUR PROTEIN YHFW-RELATED"/>
    <property type="match status" value="1"/>
</dbReference>
<dbReference type="InterPro" id="IPR005805">
    <property type="entry name" value="Rieske_Fe-S_prot_C"/>
</dbReference>
<reference evidence="9" key="1">
    <citation type="journal article" date="2019" name="Int. J. Syst. Evol. Microbiol.">
        <title>The Global Catalogue of Microorganisms (GCM) 10K type strain sequencing project: providing services to taxonomists for standard genome sequencing and annotation.</title>
        <authorList>
            <consortium name="The Broad Institute Genomics Platform"/>
            <consortium name="The Broad Institute Genome Sequencing Center for Infectious Disease"/>
            <person name="Wu L."/>
            <person name="Ma J."/>
        </authorList>
    </citation>
    <scope>NUCLEOTIDE SEQUENCE [LARGE SCALE GENOMIC DNA]</scope>
    <source>
        <strain evidence="9">CGMCC 4.7426</strain>
    </source>
</reference>
<dbReference type="SUPFAM" id="SSF51905">
    <property type="entry name" value="FAD/NAD(P)-binding domain"/>
    <property type="match status" value="1"/>
</dbReference>
<keyword evidence="4" id="KW-0411">Iron-sulfur</keyword>
<dbReference type="RefSeq" id="WP_390293203.1">
    <property type="nucleotide sequence ID" value="NZ_JBHSFU010000003.1"/>
</dbReference>
<dbReference type="Proteomes" id="UP001595989">
    <property type="component" value="Unassembled WGS sequence"/>
</dbReference>
<dbReference type="Pfam" id="PF01266">
    <property type="entry name" value="DAO"/>
    <property type="match status" value="1"/>
</dbReference>
<evidence type="ECO:0000313" key="8">
    <source>
        <dbReference type="EMBL" id="MFC4557260.1"/>
    </source>
</evidence>
<dbReference type="PANTHER" id="PTHR13847">
    <property type="entry name" value="SARCOSINE DEHYDROGENASE-RELATED"/>
    <property type="match status" value="1"/>
</dbReference>